<dbReference type="PANTHER" id="PTHR23063">
    <property type="entry name" value="PHOSPHOLIPID ACYLTRANSFERASE"/>
    <property type="match status" value="1"/>
</dbReference>
<dbReference type="GO" id="GO:0006629">
    <property type="term" value="P:lipid metabolic process"/>
    <property type="evidence" value="ECO:0007669"/>
    <property type="project" value="UniProtKB-KW"/>
</dbReference>
<protein>
    <submittedName>
        <fullName evidence="8">Uncharacterized protein TCIL3000_11_13060</fullName>
    </submittedName>
</protein>
<evidence type="ECO:0000256" key="1">
    <source>
        <dbReference type="ARBA" id="ARBA00022679"/>
    </source>
</evidence>
<evidence type="ECO:0000256" key="4">
    <source>
        <dbReference type="ARBA" id="ARBA00023098"/>
    </source>
</evidence>
<dbReference type="VEuPathDB" id="TriTrypDB:TcIL3000.11.13060"/>
<keyword evidence="4" id="KW-0443">Lipid metabolism</keyword>
<dbReference type="GO" id="GO:0016746">
    <property type="term" value="F:acyltransferase activity"/>
    <property type="evidence" value="ECO:0007669"/>
    <property type="project" value="UniProtKB-KW"/>
</dbReference>
<dbReference type="EMBL" id="HE575324">
    <property type="protein sequence ID" value="CCC95807.1"/>
    <property type="molecule type" value="Genomic_DNA"/>
</dbReference>
<evidence type="ECO:0000256" key="3">
    <source>
        <dbReference type="ARBA" id="ARBA00022989"/>
    </source>
</evidence>
<keyword evidence="1" id="KW-0808">Transferase</keyword>
<keyword evidence="5 7" id="KW-0472">Membrane</keyword>
<reference evidence="8" key="1">
    <citation type="journal article" date="2012" name="Proc. Natl. Acad. Sci. U.S.A.">
        <title>Antigenic diversity is generated by distinct evolutionary mechanisms in African trypanosome species.</title>
        <authorList>
            <person name="Jackson A.P."/>
            <person name="Berry A."/>
            <person name="Aslett M."/>
            <person name="Allison H.C."/>
            <person name="Burton P."/>
            <person name="Vavrova-Anderson J."/>
            <person name="Brown R."/>
            <person name="Browne H."/>
            <person name="Corton N."/>
            <person name="Hauser H."/>
            <person name="Gamble J."/>
            <person name="Gilderthorp R."/>
            <person name="Marcello L."/>
            <person name="McQuillan J."/>
            <person name="Otto T.D."/>
            <person name="Quail M.A."/>
            <person name="Sanders M.J."/>
            <person name="van Tonder A."/>
            <person name="Ginger M.L."/>
            <person name="Field M.C."/>
            <person name="Barry J.D."/>
            <person name="Hertz-Fowler C."/>
            <person name="Berriman M."/>
        </authorList>
    </citation>
    <scope>NUCLEOTIDE SEQUENCE</scope>
    <source>
        <strain evidence="8">IL3000</strain>
    </source>
</reference>
<feature type="transmembrane region" description="Helical" evidence="7">
    <location>
        <begin position="41"/>
        <end position="67"/>
    </location>
</feature>
<accession>G0V2D5</accession>
<evidence type="ECO:0000256" key="2">
    <source>
        <dbReference type="ARBA" id="ARBA00022692"/>
    </source>
</evidence>
<proteinExistence type="predicted"/>
<evidence type="ECO:0000256" key="7">
    <source>
        <dbReference type="SAM" id="Phobius"/>
    </source>
</evidence>
<keyword evidence="2 7" id="KW-0812">Transmembrane</keyword>
<organism evidence="8">
    <name type="scientific">Trypanosoma congolense (strain IL3000)</name>
    <dbReference type="NCBI Taxonomy" id="1068625"/>
    <lineage>
        <taxon>Eukaryota</taxon>
        <taxon>Discoba</taxon>
        <taxon>Euglenozoa</taxon>
        <taxon>Kinetoplastea</taxon>
        <taxon>Metakinetoplastina</taxon>
        <taxon>Trypanosomatida</taxon>
        <taxon>Trypanosomatidae</taxon>
        <taxon>Trypanosoma</taxon>
        <taxon>Nannomonas</taxon>
    </lineage>
</organism>
<keyword evidence="6" id="KW-0012">Acyltransferase</keyword>
<evidence type="ECO:0000256" key="6">
    <source>
        <dbReference type="ARBA" id="ARBA00023315"/>
    </source>
</evidence>
<dbReference type="AlphaFoldDB" id="G0V2D5"/>
<sequence length="345" mass="37085">MEKYRKFGDASTGINPFISMQTPTTISMVVSAFVFPLRCVFAVGFVLLLLVVDAFAYLFFVVPGLSFVSHQLIAKLQRLLARCLLFSLGNICVAQGETPRLVAPSAGDVVVANLQSVWDMFVIEVAGRLPLFVVAFYAGGAVPPRSTGKKEVGSLIVMEPSPLQRWRVWWHIYNTGSLAFLRAAASGDGGTVPLDVTALQKRCRCLGVPLVLFAEGTCSNGKGVLSTSPLVVGAPPARMVASAVDYDTAALHTVVRPRNVFVHLFSMSASLYGSRDPAWYSPQFPTATVRLAAVTLNASSGAAEDTVMVDSVKFRQTLCGVSRSRRVLGVGLRDKCGFVEAFVAR</sequence>
<evidence type="ECO:0000313" key="8">
    <source>
        <dbReference type="EMBL" id="CCC95807.1"/>
    </source>
</evidence>
<evidence type="ECO:0000256" key="5">
    <source>
        <dbReference type="ARBA" id="ARBA00023136"/>
    </source>
</evidence>
<gene>
    <name evidence="8" type="ORF">TCIL3000_11_13060</name>
</gene>
<name>G0V2D5_TRYCI</name>
<keyword evidence="3 7" id="KW-1133">Transmembrane helix</keyword>
<dbReference type="PANTHER" id="PTHR23063:SF52">
    <property type="entry name" value="LYSOPHOSPHATIDYLCHOLINE ACYLTRANSFERASE"/>
    <property type="match status" value="1"/>
</dbReference>